<evidence type="ECO:0000313" key="8">
    <source>
        <dbReference type="Proteomes" id="UP000188912"/>
    </source>
</evidence>
<dbReference type="InterPro" id="IPR017039">
    <property type="entry name" value="Virul_fac_BrkB"/>
</dbReference>
<dbReference type="EMBL" id="CP017315">
    <property type="protein sequence ID" value="AQS40887.1"/>
    <property type="molecule type" value="Genomic_DNA"/>
</dbReference>
<dbReference type="AlphaFoldDB" id="A0A1U9JSP7"/>
<feature type="transmembrane region" description="Helical" evidence="6">
    <location>
        <begin position="34"/>
        <end position="57"/>
    </location>
</feature>
<keyword evidence="2" id="KW-1003">Cell membrane</keyword>
<feature type="transmembrane region" description="Helical" evidence="6">
    <location>
        <begin position="211"/>
        <end position="236"/>
    </location>
</feature>
<comment type="subcellular location">
    <subcellularLocation>
        <location evidence="1">Cell membrane</location>
        <topology evidence="1">Multi-pass membrane protein</topology>
    </subcellularLocation>
</comment>
<reference evidence="7 8" key="2">
    <citation type="journal article" date="2016" name="Sci. Rep.">
        <title>The genome of Rhizobiales bacteria in predatory ants reveals urease gene functions but no genes for nitrogen fixation.</title>
        <authorList>
            <person name="Neuvonen M.M."/>
            <person name="Tamarit D."/>
            <person name="Naslund K."/>
            <person name="Liebig J."/>
            <person name="Feldhaar H."/>
            <person name="Moran N.A."/>
            <person name="Guy L."/>
            <person name="Andersson S.G."/>
        </authorList>
    </citation>
    <scope>NUCLEOTIDE SEQUENCE [LARGE SCALE GENOMIC DNA]</scope>
    <source>
        <strain evidence="7 8">Hsal</strain>
    </source>
</reference>
<evidence type="ECO:0000256" key="1">
    <source>
        <dbReference type="ARBA" id="ARBA00004651"/>
    </source>
</evidence>
<evidence type="ECO:0000256" key="2">
    <source>
        <dbReference type="ARBA" id="ARBA00022475"/>
    </source>
</evidence>
<proteinExistence type="predicted"/>
<dbReference type="Proteomes" id="UP000188912">
    <property type="component" value="Chromosome"/>
</dbReference>
<dbReference type="KEGG" id="thd:BHV28_01620"/>
<evidence type="ECO:0000256" key="6">
    <source>
        <dbReference type="SAM" id="Phobius"/>
    </source>
</evidence>
<reference evidence="7 8" key="1">
    <citation type="journal article" date="2010" name="Science">
        <title>Genomic comparison of the ants Camponotus floridanus and Harpegnathos saltator.</title>
        <authorList>
            <person name="Bonasio R."/>
            <person name="Zhang G."/>
            <person name="Ye C."/>
            <person name="Mutti N.S."/>
            <person name="Fang X."/>
            <person name="Qin N."/>
            <person name="Donahue G."/>
            <person name="Yang P."/>
            <person name="Li Q."/>
            <person name="Li C."/>
            <person name="Zhang P."/>
            <person name="Huang Z."/>
            <person name="Berger S.L."/>
            <person name="Reinberg D."/>
            <person name="Wang J."/>
            <person name="Liebig J."/>
        </authorList>
    </citation>
    <scope>NUCLEOTIDE SEQUENCE [LARGE SCALE GENOMIC DNA]</scope>
    <source>
        <strain evidence="7 8">Hsal</strain>
    </source>
</reference>
<evidence type="ECO:0000256" key="3">
    <source>
        <dbReference type="ARBA" id="ARBA00022692"/>
    </source>
</evidence>
<keyword evidence="8" id="KW-1185">Reference proteome</keyword>
<evidence type="ECO:0000256" key="5">
    <source>
        <dbReference type="ARBA" id="ARBA00023136"/>
    </source>
</evidence>
<feature type="transmembrane region" description="Helical" evidence="6">
    <location>
        <begin position="138"/>
        <end position="162"/>
    </location>
</feature>
<dbReference type="PANTHER" id="PTHR30213">
    <property type="entry name" value="INNER MEMBRANE PROTEIN YHJD"/>
    <property type="match status" value="1"/>
</dbReference>
<feature type="transmembrane region" description="Helical" evidence="6">
    <location>
        <begin position="182"/>
        <end position="199"/>
    </location>
</feature>
<feature type="transmembrane region" description="Helical" evidence="6">
    <location>
        <begin position="248"/>
        <end position="269"/>
    </location>
</feature>
<protein>
    <submittedName>
        <fullName evidence="7">Ribonuclease RNAse BN transmembrane protein</fullName>
    </submittedName>
</protein>
<keyword evidence="5 6" id="KW-0472">Membrane</keyword>
<sequence>MRPLIRGVHYCGRILRNAFSHYIAESSWAFASHITLSSLMALFPFLIFATTLASFFGTRAYTQTSIRWFLEVLPDALVQPISREIINVLTVPRRGLLTVSAIAAAYFATSGVESLRTALNRAYRVRDRRSFFFCRFQSLFFVLLGTLGLMAISLLLVLAPLIINITQKDFPAIAPYIGTIRFWRYAIAVVILMICLVAAHKWLPAGRRRYIDILPGIVVTFAIWLVASMLFAQYLASFANYSATYAGLASLMVAIIFLYLLAQIFIFGGQINAAIMHLRQPGQK</sequence>
<dbReference type="STRING" id="1902579.BHV28_01620"/>
<name>A0A1U9JSP7_9HYPH</name>
<gene>
    <name evidence="7" type="ORF">BHV28_01620</name>
</gene>
<dbReference type="PANTHER" id="PTHR30213:SF0">
    <property type="entry name" value="UPF0761 MEMBRANE PROTEIN YIHY"/>
    <property type="match status" value="1"/>
</dbReference>
<keyword evidence="3 6" id="KW-0812">Transmembrane</keyword>
<keyword evidence="4 6" id="KW-1133">Transmembrane helix</keyword>
<organism evidence="7 8">
    <name type="scientific">Candidatus Tokpelaia hoelldobleri</name>
    <dbReference type="NCBI Taxonomy" id="1902579"/>
    <lineage>
        <taxon>Bacteria</taxon>
        <taxon>Pseudomonadati</taxon>
        <taxon>Pseudomonadota</taxon>
        <taxon>Alphaproteobacteria</taxon>
        <taxon>Hyphomicrobiales</taxon>
        <taxon>Candidatus Tokpelaia</taxon>
    </lineage>
</organism>
<dbReference type="PIRSF" id="PIRSF035875">
    <property type="entry name" value="RNase_BN"/>
    <property type="match status" value="1"/>
</dbReference>
<evidence type="ECO:0000313" key="7">
    <source>
        <dbReference type="EMBL" id="AQS40887.1"/>
    </source>
</evidence>
<dbReference type="GO" id="GO:0005886">
    <property type="term" value="C:plasma membrane"/>
    <property type="evidence" value="ECO:0007669"/>
    <property type="project" value="UniProtKB-SubCell"/>
</dbReference>
<accession>A0A1U9JSP7</accession>
<evidence type="ECO:0000256" key="4">
    <source>
        <dbReference type="ARBA" id="ARBA00022989"/>
    </source>
</evidence>
<dbReference type="Pfam" id="PF03631">
    <property type="entry name" value="Virul_fac_BrkB"/>
    <property type="match status" value="1"/>
</dbReference>